<dbReference type="Pfam" id="PF00888">
    <property type="entry name" value="Cullin"/>
    <property type="match status" value="1"/>
</dbReference>
<comment type="similarity">
    <text evidence="1">Belongs to the cullin family.</text>
</comment>
<dbReference type="Proteomes" id="UP000008311">
    <property type="component" value="Unassembled WGS sequence"/>
</dbReference>
<dbReference type="InParanoid" id="B9RT31"/>
<evidence type="ECO:0000313" key="3">
    <source>
        <dbReference type="EMBL" id="EEF45514.1"/>
    </source>
</evidence>
<evidence type="ECO:0000256" key="1">
    <source>
        <dbReference type="ARBA" id="ARBA00006019"/>
    </source>
</evidence>
<organism evidence="3 4">
    <name type="scientific">Ricinus communis</name>
    <name type="common">Castor bean</name>
    <dbReference type="NCBI Taxonomy" id="3988"/>
    <lineage>
        <taxon>Eukaryota</taxon>
        <taxon>Viridiplantae</taxon>
        <taxon>Streptophyta</taxon>
        <taxon>Embryophyta</taxon>
        <taxon>Tracheophyta</taxon>
        <taxon>Spermatophyta</taxon>
        <taxon>Magnoliopsida</taxon>
        <taxon>eudicotyledons</taxon>
        <taxon>Gunneridae</taxon>
        <taxon>Pentapetalae</taxon>
        <taxon>rosids</taxon>
        <taxon>fabids</taxon>
        <taxon>Malpighiales</taxon>
        <taxon>Euphorbiaceae</taxon>
        <taxon>Acalyphoideae</taxon>
        <taxon>Acalypheae</taxon>
        <taxon>Ricinus</taxon>
    </lineage>
</organism>
<protein>
    <recommendedName>
        <fullName evidence="2">Cullin N-terminal domain-containing protein</fullName>
    </recommendedName>
</protein>
<name>B9RT31_RICCO</name>
<dbReference type="GO" id="GO:0006511">
    <property type="term" value="P:ubiquitin-dependent protein catabolic process"/>
    <property type="evidence" value="ECO:0007669"/>
    <property type="project" value="InterPro"/>
</dbReference>
<feature type="domain" description="Cullin N-terminal" evidence="2">
    <location>
        <begin position="42"/>
        <end position="281"/>
    </location>
</feature>
<dbReference type="GO" id="GO:0031625">
    <property type="term" value="F:ubiquitin protein ligase binding"/>
    <property type="evidence" value="ECO:0007669"/>
    <property type="project" value="InterPro"/>
</dbReference>
<keyword evidence="4" id="KW-1185">Reference proteome</keyword>
<reference evidence="4" key="1">
    <citation type="journal article" date="2010" name="Nat. Biotechnol.">
        <title>Draft genome sequence of the oilseed species Ricinus communis.</title>
        <authorList>
            <person name="Chan A.P."/>
            <person name="Crabtree J."/>
            <person name="Zhao Q."/>
            <person name="Lorenzi H."/>
            <person name="Orvis J."/>
            <person name="Puiu D."/>
            <person name="Melake-Berhan A."/>
            <person name="Jones K.M."/>
            <person name="Redman J."/>
            <person name="Chen G."/>
            <person name="Cahoon E.B."/>
            <person name="Gedil M."/>
            <person name="Stanke M."/>
            <person name="Haas B.J."/>
            <person name="Wortman J.R."/>
            <person name="Fraser-Liggett C.M."/>
            <person name="Ravel J."/>
            <person name="Rabinowicz P.D."/>
        </authorList>
    </citation>
    <scope>NUCLEOTIDE SEQUENCE [LARGE SCALE GENOMIC DNA]</scope>
    <source>
        <strain evidence="4">cv. Hale</strain>
    </source>
</reference>
<dbReference type="Gene3D" id="1.20.1310.10">
    <property type="entry name" value="Cullin Repeats"/>
    <property type="match status" value="2"/>
</dbReference>
<accession>B9RT31</accession>
<dbReference type="PANTHER" id="PTHR11932">
    <property type="entry name" value="CULLIN"/>
    <property type="match status" value="1"/>
</dbReference>
<dbReference type="SUPFAM" id="SSF74788">
    <property type="entry name" value="Cullin repeat-like"/>
    <property type="match status" value="1"/>
</dbReference>
<dbReference type="FunFam" id="1.20.1310.10:FF:000001">
    <property type="entry name" value="Cullin 3"/>
    <property type="match status" value="1"/>
</dbReference>
<dbReference type="InterPro" id="IPR001373">
    <property type="entry name" value="Cullin_N"/>
</dbReference>
<dbReference type="EMBL" id="EQ973812">
    <property type="protein sequence ID" value="EEF45514.1"/>
    <property type="molecule type" value="Genomic_DNA"/>
</dbReference>
<evidence type="ECO:0000259" key="2">
    <source>
        <dbReference type="Pfam" id="PF00888"/>
    </source>
</evidence>
<proteinExistence type="inferred from homology"/>
<dbReference type="InterPro" id="IPR045093">
    <property type="entry name" value="Cullin"/>
</dbReference>
<gene>
    <name evidence="3" type="ORF">RCOM_0680550</name>
</gene>
<sequence length="287" mass="33449">MAASARDTKRFKEFEAGLKVIQDAVDKVNSIVEGTCTPSCSSCLSSEDYMLYYTVIYNLSVANPLGDYSKELYYKYKEIFEDHITSKVLPSLREKRDQDLLQELVNRWADYKIMTRWLSRFFHFLDRYFIPTKKLPSLQETSFTAFHNSVYGEMNSQIRDAVISMINGEREGEEVDHALVNNIVSIYVEMGIDSNKYYDQDFEAALLQDTATFYSEKASNWIQFKSYNDYLLMAEQCLKHEKEKVSFYLQATTQKKLLQVVEHELLNVHASELEEMKQLDHVVVVSL</sequence>
<evidence type="ECO:0000313" key="4">
    <source>
        <dbReference type="Proteomes" id="UP000008311"/>
    </source>
</evidence>
<dbReference type="InterPro" id="IPR016159">
    <property type="entry name" value="Cullin_repeat-like_dom_sf"/>
</dbReference>
<dbReference type="eggNOG" id="KOG2166">
    <property type="taxonomic scope" value="Eukaryota"/>
</dbReference>
<dbReference type="AlphaFoldDB" id="B9RT31"/>
<dbReference type="STRING" id="3988.B9RT31"/>